<proteinExistence type="predicted"/>
<dbReference type="OrthoDB" id="10607792at2759"/>
<dbReference type="KEGG" id="tpal:117645745"/>
<accession>A0A6P8Z5U9</accession>
<feature type="coiled-coil region" evidence="1">
    <location>
        <begin position="198"/>
        <end position="251"/>
    </location>
</feature>
<feature type="compositionally biased region" description="Low complexity" evidence="2">
    <location>
        <begin position="310"/>
        <end position="351"/>
    </location>
</feature>
<feature type="signal peptide" evidence="3">
    <location>
        <begin position="1"/>
        <end position="23"/>
    </location>
</feature>
<keyword evidence="3" id="KW-0732">Signal</keyword>
<evidence type="ECO:0000313" key="5">
    <source>
        <dbReference type="RefSeq" id="XP_034242022.1"/>
    </source>
</evidence>
<dbReference type="RefSeq" id="XP_034242022.1">
    <property type="nucleotide sequence ID" value="XM_034386131.1"/>
</dbReference>
<sequence>MMSRHGLAVALLAVVMFTALVDSFPAVAARARRVARSTRSNNYYPELYAQPQPQQQRPQGLPQGAASSPYLYPDDYDEDTDYSQEQWWDSAATDTAANAAFLQNLMEANQLNDRLDRMGLGQGLGQELGLTAVLPAYAAPPRYLDPRYRDSDDYVFGSVNAGTTNGAASSGRAYEPAAYGRYQYRVDQEDDDDDVRELHALAKKSRTEEQRLQDLETQALIKAALGRRRDREEQNRRVEFADDASEQLDQDLEKLFAKSGLSNMYHGQEPKPWNGRDPIWNGYYMGSVDEAVPQRATRSKTQYQYLQAPASTKAPVPVPAPAAASTERPAARTTTPASTTTKTTTTTAKATPPTPPPMKRTLSVGQRSGQPEVALLRPAKLGSRPRPVVRAADLLSLLPSVSKRSAPIVADEGSLVEELSALKKKSD</sequence>
<evidence type="ECO:0000256" key="2">
    <source>
        <dbReference type="SAM" id="MobiDB-lite"/>
    </source>
</evidence>
<dbReference type="InParanoid" id="A0A6P8Z5U9"/>
<keyword evidence="4" id="KW-1185">Reference proteome</keyword>
<evidence type="ECO:0000313" key="4">
    <source>
        <dbReference type="Proteomes" id="UP000515158"/>
    </source>
</evidence>
<organism evidence="5">
    <name type="scientific">Thrips palmi</name>
    <name type="common">Melon thrips</name>
    <dbReference type="NCBI Taxonomy" id="161013"/>
    <lineage>
        <taxon>Eukaryota</taxon>
        <taxon>Metazoa</taxon>
        <taxon>Ecdysozoa</taxon>
        <taxon>Arthropoda</taxon>
        <taxon>Hexapoda</taxon>
        <taxon>Insecta</taxon>
        <taxon>Pterygota</taxon>
        <taxon>Neoptera</taxon>
        <taxon>Paraneoptera</taxon>
        <taxon>Thysanoptera</taxon>
        <taxon>Terebrantia</taxon>
        <taxon>Thripoidea</taxon>
        <taxon>Thripidae</taxon>
        <taxon>Thrips</taxon>
    </lineage>
</organism>
<dbReference type="GeneID" id="117645745"/>
<keyword evidence="1" id="KW-0175">Coiled coil</keyword>
<feature type="region of interest" description="Disordered" evidence="2">
    <location>
        <begin position="50"/>
        <end position="80"/>
    </location>
</feature>
<dbReference type="AlphaFoldDB" id="A0A6P8Z5U9"/>
<evidence type="ECO:0000256" key="1">
    <source>
        <dbReference type="SAM" id="Coils"/>
    </source>
</evidence>
<dbReference type="Proteomes" id="UP000515158">
    <property type="component" value="Unplaced"/>
</dbReference>
<name>A0A6P8Z5U9_THRPL</name>
<feature type="compositionally biased region" description="Low complexity" evidence="2">
    <location>
        <begin position="50"/>
        <end position="63"/>
    </location>
</feature>
<feature type="region of interest" description="Disordered" evidence="2">
    <location>
        <begin position="310"/>
        <end position="373"/>
    </location>
</feature>
<feature type="chain" id="PRO_5028265778" evidence="3">
    <location>
        <begin position="24"/>
        <end position="427"/>
    </location>
</feature>
<evidence type="ECO:0000256" key="3">
    <source>
        <dbReference type="SAM" id="SignalP"/>
    </source>
</evidence>
<reference evidence="5" key="1">
    <citation type="submission" date="2025-08" db="UniProtKB">
        <authorList>
            <consortium name="RefSeq"/>
        </authorList>
    </citation>
    <scope>IDENTIFICATION</scope>
    <source>
        <tissue evidence="5">Total insect</tissue>
    </source>
</reference>
<protein>
    <submittedName>
        <fullName evidence="5">Uncharacterized protein LOC117645745</fullName>
    </submittedName>
</protein>
<gene>
    <name evidence="5" type="primary">LOC117645745</name>
</gene>